<feature type="active site" description="Proton donor/acceptor" evidence="2">
    <location>
        <position position="260"/>
    </location>
</feature>
<organism evidence="5 6">
    <name type="scientific">Ilumatobacter fluminis</name>
    <dbReference type="NCBI Taxonomy" id="467091"/>
    <lineage>
        <taxon>Bacteria</taxon>
        <taxon>Bacillati</taxon>
        <taxon>Actinomycetota</taxon>
        <taxon>Acidimicrobiia</taxon>
        <taxon>Acidimicrobiales</taxon>
        <taxon>Ilumatobacteraceae</taxon>
        <taxon>Ilumatobacter</taxon>
    </lineage>
</organism>
<dbReference type="EMBL" id="SOAU01000001">
    <property type="protein sequence ID" value="TDT17764.1"/>
    <property type="molecule type" value="Genomic_DNA"/>
</dbReference>
<feature type="region of interest" description="Disordered" evidence="3">
    <location>
        <begin position="1"/>
        <end position="65"/>
    </location>
</feature>
<dbReference type="InterPro" id="IPR023365">
    <property type="entry name" value="Sortase_dom-sf"/>
</dbReference>
<feature type="transmembrane region" description="Helical" evidence="4">
    <location>
        <begin position="508"/>
        <end position="526"/>
    </location>
</feature>
<dbReference type="CDD" id="cd05830">
    <property type="entry name" value="Sortase_E"/>
    <property type="match status" value="1"/>
</dbReference>
<reference evidence="5 6" key="1">
    <citation type="submission" date="2019-03" db="EMBL/GenBank/DDBJ databases">
        <title>Sequencing the genomes of 1000 actinobacteria strains.</title>
        <authorList>
            <person name="Klenk H.-P."/>
        </authorList>
    </citation>
    <scope>NUCLEOTIDE SEQUENCE [LARGE SCALE GENOMIC DNA]</scope>
    <source>
        <strain evidence="5 6">DSM 18936</strain>
    </source>
</reference>
<dbReference type="AlphaFoldDB" id="A0A4R7I3E5"/>
<keyword evidence="4" id="KW-1133">Transmembrane helix</keyword>
<feature type="active site" description="Acyl-thioester intermediate" evidence="2">
    <location>
        <position position="323"/>
    </location>
</feature>
<dbReference type="Gene3D" id="2.40.260.10">
    <property type="entry name" value="Sortase"/>
    <property type="match status" value="1"/>
</dbReference>
<feature type="region of interest" description="Disordered" evidence="3">
    <location>
        <begin position="363"/>
        <end position="484"/>
    </location>
</feature>
<keyword evidence="1" id="KW-0378">Hydrolase</keyword>
<dbReference type="SUPFAM" id="SSF63817">
    <property type="entry name" value="Sortase"/>
    <property type="match status" value="1"/>
</dbReference>
<dbReference type="Proteomes" id="UP000294558">
    <property type="component" value="Unassembled WGS sequence"/>
</dbReference>
<evidence type="ECO:0000256" key="4">
    <source>
        <dbReference type="SAM" id="Phobius"/>
    </source>
</evidence>
<accession>A0A4R7I3E5</accession>
<feature type="compositionally biased region" description="Acidic residues" evidence="3">
    <location>
        <begin position="459"/>
        <end position="482"/>
    </location>
</feature>
<comment type="caution">
    <text evidence="5">The sequence shown here is derived from an EMBL/GenBank/DDBJ whole genome shotgun (WGS) entry which is preliminary data.</text>
</comment>
<sequence>MTQVTDDLLGNDTDESDVGAAPTESGDDARLDERPADDEQAADERADDATTSASPTATSAWGRWRDGRRNRVSKWDRPPDPKDWRFFVGTLGKVLIATGILMFGFVAYQLWGTGIETARAQNALEDTFEAAVAANQAADDEDDEAESDDPVVTTPIDDEADDIDDADESADEPEPADGVGGGTPSEVVPGGVDLSDEAVVQNVPIVPPGDAIAKMEIPRIGIDDLFVVQGVKLDDLKKGPGHYPDTPLPGQLGNASIAGHRTTYGAPFFDVDQLQAGDEIIVTMITGDQFVYSVTGSQVVTAADSWVIGTRDPNVAELTLTTCHPKYTARDRLVIHSVLVPEKSAQVGQAEFWDAGTREVVVEADDDEDVDAGDVDAGDVDGGDESADADRPAGDDPTFDTGGDDPTFDGDEETVDGDGATGAKSQDDESDDRTDAVFLDPTPDSDDDAADAESPVAADESESDADDEAETAAADVESESDAEPVAVVDPDDAEIDAFSEGWFDDDEAWPQIALWGSILTIISLLAYQLSKKTRHDSIGFMVGIFPFLIALYFFFQNVNRLLPPGL</sequence>
<dbReference type="GO" id="GO:0016787">
    <property type="term" value="F:hydrolase activity"/>
    <property type="evidence" value="ECO:0007669"/>
    <property type="project" value="UniProtKB-KW"/>
</dbReference>
<evidence type="ECO:0000256" key="2">
    <source>
        <dbReference type="PIRSR" id="PIRSR605754-1"/>
    </source>
</evidence>
<evidence type="ECO:0000256" key="3">
    <source>
        <dbReference type="SAM" id="MobiDB-lite"/>
    </source>
</evidence>
<dbReference type="Pfam" id="PF04203">
    <property type="entry name" value="Sortase"/>
    <property type="match status" value="1"/>
</dbReference>
<feature type="compositionally biased region" description="Acidic residues" evidence="3">
    <location>
        <begin position="156"/>
        <end position="175"/>
    </location>
</feature>
<feature type="compositionally biased region" description="Acidic residues" evidence="3">
    <location>
        <begin position="138"/>
        <end position="149"/>
    </location>
</feature>
<keyword evidence="4" id="KW-0812">Transmembrane</keyword>
<feature type="compositionally biased region" description="Acidic residues" evidence="3">
    <location>
        <begin position="363"/>
        <end position="387"/>
    </location>
</feature>
<keyword evidence="6" id="KW-1185">Reference proteome</keyword>
<dbReference type="NCBIfam" id="TIGR01076">
    <property type="entry name" value="sortase_fam"/>
    <property type="match status" value="1"/>
</dbReference>
<feature type="transmembrane region" description="Helical" evidence="4">
    <location>
        <begin position="86"/>
        <end position="111"/>
    </location>
</feature>
<gene>
    <name evidence="5" type="ORF">BDK89_3377</name>
</gene>
<name>A0A4R7I3E5_9ACTN</name>
<proteinExistence type="predicted"/>
<dbReference type="InterPro" id="IPR042003">
    <property type="entry name" value="Sortase_E"/>
</dbReference>
<feature type="compositionally biased region" description="Low complexity" evidence="3">
    <location>
        <begin position="49"/>
        <end position="60"/>
    </location>
</feature>
<evidence type="ECO:0000313" key="5">
    <source>
        <dbReference type="EMBL" id="TDT17764.1"/>
    </source>
</evidence>
<evidence type="ECO:0000313" key="6">
    <source>
        <dbReference type="Proteomes" id="UP000294558"/>
    </source>
</evidence>
<feature type="transmembrane region" description="Helical" evidence="4">
    <location>
        <begin position="538"/>
        <end position="555"/>
    </location>
</feature>
<evidence type="ECO:0000256" key="1">
    <source>
        <dbReference type="ARBA" id="ARBA00022801"/>
    </source>
</evidence>
<feature type="region of interest" description="Disordered" evidence="3">
    <location>
        <begin position="133"/>
        <end position="191"/>
    </location>
</feature>
<keyword evidence="4" id="KW-0472">Membrane</keyword>
<protein>
    <submittedName>
        <fullName evidence="5">LPXTG-site transpeptidase (Sortase) family protein</fullName>
    </submittedName>
</protein>
<feature type="compositionally biased region" description="Acidic residues" evidence="3">
    <location>
        <begin position="402"/>
        <end position="416"/>
    </location>
</feature>
<dbReference type="InterPro" id="IPR005754">
    <property type="entry name" value="Sortase"/>
</dbReference>